<dbReference type="InterPro" id="IPR004670">
    <property type="entry name" value="NhaA"/>
</dbReference>
<keyword evidence="2" id="KW-1003">Cell membrane</keyword>
<dbReference type="InterPro" id="IPR016152">
    <property type="entry name" value="PTrfase/Anion_transptr"/>
</dbReference>
<feature type="transmembrane region" description="Helical" evidence="7">
    <location>
        <begin position="667"/>
        <end position="687"/>
    </location>
</feature>
<feature type="transmembrane region" description="Helical" evidence="7">
    <location>
        <begin position="928"/>
        <end position="946"/>
    </location>
</feature>
<feature type="region of interest" description="Disordered" evidence="6">
    <location>
        <begin position="209"/>
        <end position="251"/>
    </location>
</feature>
<feature type="compositionally biased region" description="Basic and acidic residues" evidence="6">
    <location>
        <begin position="1004"/>
        <end position="1014"/>
    </location>
</feature>
<feature type="domain" description="Band 3 cytoplasmic" evidence="8">
    <location>
        <begin position="31"/>
        <end position="183"/>
    </location>
</feature>
<feature type="transmembrane region" description="Helical" evidence="7">
    <location>
        <begin position="857"/>
        <end position="882"/>
    </location>
</feature>
<dbReference type="PANTHER" id="PTHR30341:SF0">
    <property type="entry name" value="NA(+)_H(+) ANTIPORTER NHAA"/>
    <property type="match status" value="1"/>
</dbReference>
<comment type="caution">
    <text evidence="9">The sequence shown here is derived from an EMBL/GenBank/DDBJ whole genome shotgun (WGS) entry which is preliminary data.</text>
</comment>
<keyword evidence="3 7" id="KW-0812">Transmembrane</keyword>
<dbReference type="GO" id="GO:0005886">
    <property type="term" value="C:plasma membrane"/>
    <property type="evidence" value="ECO:0007669"/>
    <property type="project" value="UniProtKB-SubCell"/>
</dbReference>
<dbReference type="GO" id="GO:0006885">
    <property type="term" value="P:regulation of pH"/>
    <property type="evidence" value="ECO:0007669"/>
    <property type="project" value="InterPro"/>
</dbReference>
<evidence type="ECO:0000256" key="3">
    <source>
        <dbReference type="ARBA" id="ARBA00022692"/>
    </source>
</evidence>
<dbReference type="Pfam" id="PF06965">
    <property type="entry name" value="Na_H_antiport_1"/>
    <property type="match status" value="1"/>
</dbReference>
<accession>A0AAD7UIT6</accession>
<dbReference type="GO" id="GO:0008509">
    <property type="term" value="F:monoatomic anion transmembrane transporter activity"/>
    <property type="evidence" value="ECO:0007669"/>
    <property type="project" value="InterPro"/>
</dbReference>
<dbReference type="Pfam" id="PF07565">
    <property type="entry name" value="Band_3_cyto"/>
    <property type="match status" value="1"/>
</dbReference>
<feature type="transmembrane region" description="Helical" evidence="7">
    <location>
        <begin position="722"/>
        <end position="741"/>
    </location>
</feature>
<feature type="transmembrane region" description="Helical" evidence="7">
    <location>
        <begin position="518"/>
        <end position="535"/>
    </location>
</feature>
<feature type="region of interest" description="Disordered" evidence="6">
    <location>
        <begin position="972"/>
        <end position="1014"/>
    </location>
</feature>
<evidence type="ECO:0000256" key="2">
    <source>
        <dbReference type="ARBA" id="ARBA00022475"/>
    </source>
</evidence>
<evidence type="ECO:0000256" key="6">
    <source>
        <dbReference type="SAM" id="MobiDB-lite"/>
    </source>
</evidence>
<dbReference type="PANTHER" id="PTHR30341">
    <property type="entry name" value="SODIUM ION/PROTON ANTIPORTER NHAA-RELATED"/>
    <property type="match status" value="1"/>
</dbReference>
<dbReference type="Proteomes" id="UP001230188">
    <property type="component" value="Unassembled WGS sequence"/>
</dbReference>
<name>A0AAD7UIT6_9STRA</name>
<organism evidence="9 10">
    <name type="scientific">Chrysophaeum taylorii</name>
    <dbReference type="NCBI Taxonomy" id="2483200"/>
    <lineage>
        <taxon>Eukaryota</taxon>
        <taxon>Sar</taxon>
        <taxon>Stramenopiles</taxon>
        <taxon>Ochrophyta</taxon>
        <taxon>Pelagophyceae</taxon>
        <taxon>Pelagomonadales</taxon>
        <taxon>Pelagomonadaceae</taxon>
        <taxon>Chrysophaeum</taxon>
    </lineage>
</organism>
<evidence type="ECO:0000256" key="5">
    <source>
        <dbReference type="ARBA" id="ARBA00023136"/>
    </source>
</evidence>
<evidence type="ECO:0000313" key="10">
    <source>
        <dbReference type="Proteomes" id="UP001230188"/>
    </source>
</evidence>
<dbReference type="GO" id="GO:0015385">
    <property type="term" value="F:sodium:proton antiporter activity"/>
    <property type="evidence" value="ECO:0007669"/>
    <property type="project" value="TreeGrafter"/>
</dbReference>
<keyword evidence="5 7" id="KW-0472">Membrane</keyword>
<feature type="transmembrane region" description="Helical" evidence="7">
    <location>
        <begin position="753"/>
        <end position="782"/>
    </location>
</feature>
<dbReference type="Gene3D" id="1.20.1530.10">
    <property type="entry name" value="Na+/H+ antiporter like domain"/>
    <property type="match status" value="1"/>
</dbReference>
<gene>
    <name evidence="9" type="ORF">CTAYLR_007305</name>
</gene>
<evidence type="ECO:0000313" key="9">
    <source>
        <dbReference type="EMBL" id="KAJ8607687.1"/>
    </source>
</evidence>
<dbReference type="AlphaFoldDB" id="A0AAD7UIT6"/>
<evidence type="ECO:0000256" key="1">
    <source>
        <dbReference type="ARBA" id="ARBA00004429"/>
    </source>
</evidence>
<dbReference type="EMBL" id="JAQMWT010000200">
    <property type="protein sequence ID" value="KAJ8607687.1"/>
    <property type="molecule type" value="Genomic_DNA"/>
</dbReference>
<dbReference type="Gene3D" id="3.40.930.10">
    <property type="entry name" value="Mannitol-specific EII, Chain A"/>
    <property type="match status" value="1"/>
</dbReference>
<evidence type="ECO:0000256" key="7">
    <source>
        <dbReference type="SAM" id="Phobius"/>
    </source>
</evidence>
<dbReference type="InterPro" id="IPR013769">
    <property type="entry name" value="Band3_cytoplasmic_dom"/>
</dbReference>
<feature type="region of interest" description="Disordered" evidence="6">
    <location>
        <begin position="1058"/>
        <end position="1084"/>
    </location>
</feature>
<feature type="transmembrane region" description="Helical" evidence="7">
    <location>
        <begin position="694"/>
        <end position="716"/>
    </location>
</feature>
<proteinExistence type="predicted"/>
<evidence type="ECO:0000256" key="4">
    <source>
        <dbReference type="ARBA" id="ARBA00022989"/>
    </source>
</evidence>
<comment type="subcellular location">
    <subcellularLocation>
        <location evidence="1">Cell inner membrane</location>
        <topology evidence="1">Multi-pass membrane protein</topology>
    </subcellularLocation>
</comment>
<dbReference type="InterPro" id="IPR023171">
    <property type="entry name" value="Na/H_antiporter_dom_sf"/>
</dbReference>
<feature type="transmembrane region" description="Helical" evidence="7">
    <location>
        <begin position="894"/>
        <end position="916"/>
    </location>
</feature>
<dbReference type="SUPFAM" id="SSF55804">
    <property type="entry name" value="Phoshotransferase/anion transport protein"/>
    <property type="match status" value="1"/>
</dbReference>
<keyword evidence="10" id="KW-1185">Reference proteome</keyword>
<evidence type="ECO:0000259" key="8">
    <source>
        <dbReference type="Pfam" id="PF07565"/>
    </source>
</evidence>
<feature type="compositionally biased region" description="Gly residues" evidence="6">
    <location>
        <begin position="228"/>
        <end position="238"/>
    </location>
</feature>
<sequence length="1084" mass="118465">MGESPSPSEHVLDLKNMQVDEKNLVMFRKKHLFVEMHELGDKEWHETHRWNYGLEEDLRGQKWTSAHLPTISVFGMMALRERLRPELVILDVATDEDSPCGKKMRTIALEIVNHLVRDGQIDPGNAADALEVLHAHFCLKKCVDHDARLKEEALERKLSHANLQAHAAMSRKHSHANIAQSAPVEAAMPPKSTSLARLSSLVNLVHARQVEEPPPPPPEEEVVSQTPRGGGGGGGGGSLLQPPRNLRSISDTRRVVRRKSALQRILTTTTTTTTTTKKKQPERITLQLPAEDPLRPDAEEEAVHVLIDDQFNQLKSDAVVVVRLLAPIASGLEERLDYDDEEGGKQQQQDLLARFIVLVLGPRRSDASSEAGRHLQSHRHSEMGAAAAALMQDDAVVRALYEATNSRVLLEAIDLRLSAMRVLPQTSRPTKKAVHARASRMYQQLAELRRVAEEQAQARLRESEIPQTPVEVVGRTNTAGRFLRLEYPDQGAKWGARAKDSFTYGFSVGAFFSFAQKYALPLLTGIVLALVLANARAGGYRRWAGVHEEDDDNDHRRRLSSSSSSHHPTVFGLSINDHDVTLHFIVNDVLMAFFFGLAVKEIAEAFQPGGSLYPPSKRALNPMLGTVGGVLGPVLVYLLLLALATLVPVGDGGDPLLAASYADLAKGWGIPTATDISVAWVTAVVVFGSGHPAINFLLLCAVIDDGIGLLIIAIAYQDPDHPLNPVWLLLVVLAMLISYVLRRLQCGRWQMYVVLAGPFAWLGLLYANVHASLALCFVVPFMPIKIQPDDVESLNGDVEEGYLSIVDGHITSKDVRHTSPLHDFEESVKDFVDFCVLFAFGAVNAGVDLQEVGGLSFIIVLALVLGKTLGMSVGSSLAVRFGYGRPDGMSFRHLVISGVISSVGLTVSLFIAGEAFPNDETYEDQAKLGALLSVLPSLVLVALANFSTTGRRALVGIPVNIKSDFLKHSTPAEHLPDLPTHDTGTTPKLAAGLAGDGIPASPAETKDPETGAEKDVIDYEVDYPEEEVDQDEDLEDVVVRNIQKTLKEIHRIEKQVETRAGVRRSSSMLNAFHHTSAHLTNAEP</sequence>
<feature type="transmembrane region" description="Helical" evidence="7">
    <location>
        <begin position="623"/>
        <end position="647"/>
    </location>
</feature>
<reference evidence="9" key="1">
    <citation type="submission" date="2023-01" db="EMBL/GenBank/DDBJ databases">
        <title>Metagenome sequencing of chrysophaentin producing Chrysophaeum taylorii.</title>
        <authorList>
            <person name="Davison J."/>
            <person name="Bewley C."/>
        </authorList>
    </citation>
    <scope>NUCLEOTIDE SEQUENCE</scope>
    <source>
        <strain evidence="9">NIES-1699</strain>
    </source>
</reference>
<keyword evidence="4 7" id="KW-1133">Transmembrane helix</keyword>
<protein>
    <recommendedName>
        <fullName evidence="8">Band 3 cytoplasmic domain-containing protein</fullName>
    </recommendedName>
</protein>